<proteinExistence type="predicted"/>
<evidence type="ECO:0000259" key="1">
    <source>
        <dbReference type="SMART" id="SM00382"/>
    </source>
</evidence>
<keyword evidence="3" id="KW-1185">Reference proteome</keyword>
<dbReference type="InterPro" id="IPR003593">
    <property type="entry name" value="AAA+_ATPase"/>
</dbReference>
<name>A0ABT5ESK1_9BACT</name>
<evidence type="ECO:0000313" key="3">
    <source>
        <dbReference type="Proteomes" id="UP001221411"/>
    </source>
</evidence>
<dbReference type="SMART" id="SM00382">
    <property type="entry name" value="AAA"/>
    <property type="match status" value="1"/>
</dbReference>
<dbReference type="Pfam" id="PF13304">
    <property type="entry name" value="AAA_21"/>
    <property type="match status" value="1"/>
</dbReference>
<evidence type="ECO:0000313" key="2">
    <source>
        <dbReference type="EMBL" id="MDC0744459.1"/>
    </source>
</evidence>
<dbReference type="PANTHER" id="PTHR32182:SF22">
    <property type="entry name" value="ATP-DEPENDENT ENDONUCLEASE, OLD FAMILY-RELATED"/>
    <property type="match status" value="1"/>
</dbReference>
<comment type="caution">
    <text evidence="2">The sequence shown here is derived from an EMBL/GenBank/DDBJ whole genome shotgun (WGS) entry which is preliminary data.</text>
</comment>
<dbReference type="RefSeq" id="WP_271920991.1">
    <property type="nucleotide sequence ID" value="NZ_JAQNDO010000001.1"/>
</dbReference>
<dbReference type="PANTHER" id="PTHR32182">
    <property type="entry name" value="DNA REPLICATION AND REPAIR PROTEIN RECF"/>
    <property type="match status" value="1"/>
</dbReference>
<dbReference type="CDD" id="cd00267">
    <property type="entry name" value="ABC_ATPase"/>
    <property type="match status" value="1"/>
</dbReference>
<accession>A0ABT5ESK1</accession>
<protein>
    <submittedName>
        <fullName evidence="2">AAA family ATPase</fullName>
    </submittedName>
</protein>
<dbReference type="Proteomes" id="UP001221411">
    <property type="component" value="Unassembled WGS sequence"/>
</dbReference>
<feature type="domain" description="AAA+ ATPase" evidence="1">
    <location>
        <begin position="20"/>
        <end position="315"/>
    </location>
</feature>
<dbReference type="EMBL" id="JAQNDO010000001">
    <property type="protein sequence ID" value="MDC0744459.1"/>
    <property type="molecule type" value="Genomic_DNA"/>
</dbReference>
<sequence>MITSVRLQNFKAHRDTTVELGRFTVLVGPNGSGKTSVLEALLRTSGLLNKAPNQAFRWPYDPDDIASRNAPDGPIGVELNSADSVLAIEWVRMRDRGPAIDWVPALRWEIQGTESGTGEARDKQIDRSVAMALAHIMGDSAIYHFDATRIASPAQSEHERPSVASDGSNTADVLASMKLEQEERFRRIEGELRSVVPNVERVRIRRAKAANATIGHQILLDFRGAPGVPAHAASEGTLVTLALLTVLHSPNSPRLILLDDIDQSLHPRAQIELVRQIKRLLDEMPDLQVVATTHSPYILDELDPKDVHVFALKNDGTVAHKRLSEHPEAASGVLTSGQIWSLDPEEEWVAAEEKT</sequence>
<dbReference type="SUPFAM" id="SSF52540">
    <property type="entry name" value="P-loop containing nucleoside triphosphate hydrolases"/>
    <property type="match status" value="1"/>
</dbReference>
<dbReference type="Gene3D" id="3.40.50.300">
    <property type="entry name" value="P-loop containing nucleotide triphosphate hydrolases"/>
    <property type="match status" value="1"/>
</dbReference>
<dbReference type="InterPro" id="IPR014555">
    <property type="entry name" value="RecF-like"/>
</dbReference>
<dbReference type="InterPro" id="IPR003959">
    <property type="entry name" value="ATPase_AAA_core"/>
</dbReference>
<dbReference type="InterPro" id="IPR027417">
    <property type="entry name" value="P-loop_NTPase"/>
</dbReference>
<reference evidence="2 3" key="1">
    <citation type="submission" date="2022-11" db="EMBL/GenBank/DDBJ databases">
        <title>Minimal conservation of predation-associated metabolite biosynthetic gene clusters underscores biosynthetic potential of Myxococcota including descriptions for ten novel species: Archangium lansinium sp. nov., Myxococcus landrumus sp. nov., Nannocystis bai.</title>
        <authorList>
            <person name="Ahearne A."/>
            <person name="Stevens C."/>
            <person name="Dowd S."/>
        </authorList>
    </citation>
    <scope>NUCLEOTIDE SEQUENCE [LARGE SCALE GENOMIC DNA]</scope>
    <source>
        <strain evidence="2 3">RJM3</strain>
    </source>
</reference>
<gene>
    <name evidence="2" type="ORF">POL67_24215</name>
</gene>
<organism evidence="2 3">
    <name type="scientific">Polyangium mundeleinium</name>
    <dbReference type="NCBI Taxonomy" id="2995306"/>
    <lineage>
        <taxon>Bacteria</taxon>
        <taxon>Pseudomonadati</taxon>
        <taxon>Myxococcota</taxon>
        <taxon>Polyangia</taxon>
        <taxon>Polyangiales</taxon>
        <taxon>Polyangiaceae</taxon>
        <taxon>Polyangium</taxon>
    </lineage>
</organism>
<dbReference type="PIRSF" id="PIRSF029347">
    <property type="entry name" value="RecF"/>
    <property type="match status" value="1"/>
</dbReference>